<dbReference type="InterPro" id="IPR036271">
    <property type="entry name" value="Tet_transcr_reg_TetR-rel_C_sf"/>
</dbReference>
<evidence type="ECO:0000256" key="1">
    <source>
        <dbReference type="ARBA" id="ARBA00023125"/>
    </source>
</evidence>
<dbReference type="InterPro" id="IPR009057">
    <property type="entry name" value="Homeodomain-like_sf"/>
</dbReference>
<feature type="DNA-binding region" description="H-T-H motif" evidence="2">
    <location>
        <begin position="38"/>
        <end position="57"/>
    </location>
</feature>
<dbReference type="AlphaFoldDB" id="A0A840QJ34"/>
<feature type="domain" description="HTH tetR-type" evidence="3">
    <location>
        <begin position="15"/>
        <end position="75"/>
    </location>
</feature>
<comment type="caution">
    <text evidence="4">The sequence shown here is derived from an EMBL/GenBank/DDBJ whole genome shotgun (WGS) entry which is preliminary data.</text>
</comment>
<evidence type="ECO:0000259" key="3">
    <source>
        <dbReference type="PROSITE" id="PS50977"/>
    </source>
</evidence>
<dbReference type="Pfam" id="PF00440">
    <property type="entry name" value="TetR_N"/>
    <property type="match status" value="1"/>
</dbReference>
<gene>
    <name evidence="4" type="ORF">BJ970_006607</name>
</gene>
<organism evidence="4 5">
    <name type="scientific">Saccharopolyspora phatthalungensis</name>
    <dbReference type="NCBI Taxonomy" id="664693"/>
    <lineage>
        <taxon>Bacteria</taxon>
        <taxon>Bacillati</taxon>
        <taxon>Actinomycetota</taxon>
        <taxon>Actinomycetes</taxon>
        <taxon>Pseudonocardiales</taxon>
        <taxon>Pseudonocardiaceae</taxon>
        <taxon>Saccharopolyspora</taxon>
    </lineage>
</organism>
<keyword evidence="1 2" id="KW-0238">DNA-binding</keyword>
<reference evidence="4 5" key="1">
    <citation type="submission" date="2020-08" db="EMBL/GenBank/DDBJ databases">
        <title>Sequencing the genomes of 1000 actinobacteria strains.</title>
        <authorList>
            <person name="Klenk H.-P."/>
        </authorList>
    </citation>
    <scope>NUCLEOTIDE SEQUENCE [LARGE SCALE GENOMIC DNA]</scope>
    <source>
        <strain evidence="4 5">DSM 45584</strain>
    </source>
</reference>
<dbReference type="SUPFAM" id="SSF46689">
    <property type="entry name" value="Homeodomain-like"/>
    <property type="match status" value="1"/>
</dbReference>
<evidence type="ECO:0000313" key="4">
    <source>
        <dbReference type="EMBL" id="MBB5159008.1"/>
    </source>
</evidence>
<dbReference type="SUPFAM" id="SSF48498">
    <property type="entry name" value="Tetracyclin repressor-like, C-terminal domain"/>
    <property type="match status" value="1"/>
</dbReference>
<accession>A0A840QJ34</accession>
<dbReference type="PANTHER" id="PTHR30055:SF220">
    <property type="entry name" value="TETR-FAMILY REGULATORY PROTEIN"/>
    <property type="match status" value="1"/>
</dbReference>
<dbReference type="GO" id="GO:0000976">
    <property type="term" value="F:transcription cis-regulatory region binding"/>
    <property type="evidence" value="ECO:0007669"/>
    <property type="project" value="TreeGrafter"/>
</dbReference>
<dbReference type="PANTHER" id="PTHR30055">
    <property type="entry name" value="HTH-TYPE TRANSCRIPTIONAL REGULATOR RUTR"/>
    <property type="match status" value="1"/>
</dbReference>
<name>A0A840QJ34_9PSEU</name>
<evidence type="ECO:0000256" key="2">
    <source>
        <dbReference type="PROSITE-ProRule" id="PRU00335"/>
    </source>
</evidence>
<dbReference type="GO" id="GO:0003700">
    <property type="term" value="F:DNA-binding transcription factor activity"/>
    <property type="evidence" value="ECO:0007669"/>
    <property type="project" value="TreeGrafter"/>
</dbReference>
<sequence>MKDVIHDMGGKYHHGDLRTELVRVSLDLIAERGLAGFSVAEVARRAKVSAAAPYRHFPERESLLAAVAATVACQLAERVRVAMESHDDPVDALAAAAGAYTEYLIERRAGMNVIYADGLQGPKHAELHEQTRRLTDQFLMPCLAVSDGPREALELMEQLFTQAHGYGMFWLDGVFTKQGYSPELVVRKSKMAARIAIAGHRHPPGAGD</sequence>
<keyword evidence="5" id="KW-1185">Reference proteome</keyword>
<dbReference type="Proteomes" id="UP000584374">
    <property type="component" value="Unassembled WGS sequence"/>
</dbReference>
<protein>
    <submittedName>
        <fullName evidence="4">AcrR family transcriptional regulator</fullName>
    </submittedName>
</protein>
<dbReference type="Gene3D" id="1.10.357.10">
    <property type="entry name" value="Tetracycline Repressor, domain 2"/>
    <property type="match status" value="1"/>
</dbReference>
<dbReference type="InterPro" id="IPR001647">
    <property type="entry name" value="HTH_TetR"/>
</dbReference>
<evidence type="ECO:0000313" key="5">
    <source>
        <dbReference type="Proteomes" id="UP000584374"/>
    </source>
</evidence>
<dbReference type="InterPro" id="IPR050109">
    <property type="entry name" value="HTH-type_TetR-like_transc_reg"/>
</dbReference>
<dbReference type="PRINTS" id="PR00455">
    <property type="entry name" value="HTHTETR"/>
</dbReference>
<dbReference type="EMBL" id="JACHIW010000002">
    <property type="protein sequence ID" value="MBB5159008.1"/>
    <property type="molecule type" value="Genomic_DNA"/>
</dbReference>
<proteinExistence type="predicted"/>
<dbReference type="PROSITE" id="PS50977">
    <property type="entry name" value="HTH_TETR_2"/>
    <property type="match status" value="1"/>
</dbReference>